<protein>
    <submittedName>
        <fullName evidence="1">Unannotated protein</fullName>
    </submittedName>
</protein>
<dbReference type="EMBL" id="CAEZTZ010000034">
    <property type="protein sequence ID" value="CAB4581888.1"/>
    <property type="molecule type" value="Genomic_DNA"/>
</dbReference>
<organism evidence="1">
    <name type="scientific">freshwater metagenome</name>
    <dbReference type="NCBI Taxonomy" id="449393"/>
    <lineage>
        <taxon>unclassified sequences</taxon>
        <taxon>metagenomes</taxon>
        <taxon>ecological metagenomes</taxon>
    </lineage>
</organism>
<gene>
    <name evidence="1" type="ORF">UFOPK1767_00387</name>
</gene>
<proteinExistence type="predicted"/>
<dbReference type="AlphaFoldDB" id="A0A6J6FBC7"/>
<accession>A0A6J6FBC7</accession>
<name>A0A6J6FBC7_9ZZZZ</name>
<sequence length="168" mass="18350">MRPVTYIYDDLGALDNAAGMIPLHLRDLAVMTPETGFDDEPIVLDAMPSTDHGDDFMDRIIAMLTDLPVVFTMSALIGERTDVEAALGEPLTKATLNLAGLRASHAAFDGTYHWDSDDNGLIVEWENSESLVRLHVPDPREGTDFILVATGPDGKVEWRSIADLTALI</sequence>
<evidence type="ECO:0000313" key="1">
    <source>
        <dbReference type="EMBL" id="CAB4581888.1"/>
    </source>
</evidence>
<reference evidence="1" key="1">
    <citation type="submission" date="2020-05" db="EMBL/GenBank/DDBJ databases">
        <authorList>
            <person name="Chiriac C."/>
            <person name="Salcher M."/>
            <person name="Ghai R."/>
            <person name="Kavagutti S V."/>
        </authorList>
    </citation>
    <scope>NUCLEOTIDE SEQUENCE</scope>
</reference>